<dbReference type="GO" id="GO:0055085">
    <property type="term" value="P:transmembrane transport"/>
    <property type="evidence" value="ECO:0007669"/>
    <property type="project" value="InterPro"/>
</dbReference>
<sequence>MKKYFILILTLCVVFAINNINAQNITTIKAATPFPKGHIITDAMENFKSIIEAETKGRIRIELQIAQDTEEGVNDKCAKGEVDMQFTGGRALEVFAPQYFFINAPFVLKDYEHFFRLMKGPIGEKAKAEILTKGKMYTLGYLYRGYRQMTSNKPILGLKDLEGLKLRLPVVPTWIKVWEALGTKPVPVPLTGLYQALKEGTAEASEGDLTQISGYKLYEVQKYLIITNHLVSFGWVHMYKPTFDRLTLSDQQLFRETVEKVCDQATKKLLENENNILKSLIENGMTVIYLDSKTMQQIREKAKPAVEELFKTTWPVTTWEEVLKQ</sequence>
<gene>
    <name evidence="3" type="ORF">ENW00_00820</name>
</gene>
<dbReference type="AlphaFoldDB" id="A0A7C3RL67"/>
<protein>
    <submittedName>
        <fullName evidence="3">TRAP transporter substrate-binding protein</fullName>
    </submittedName>
</protein>
<dbReference type="PANTHER" id="PTHR33376">
    <property type="match status" value="1"/>
</dbReference>
<dbReference type="PANTHER" id="PTHR33376:SF4">
    <property type="entry name" value="SIALIC ACID-BINDING PERIPLASMIC PROTEIN SIAP"/>
    <property type="match status" value="1"/>
</dbReference>
<evidence type="ECO:0000256" key="2">
    <source>
        <dbReference type="SAM" id="SignalP"/>
    </source>
</evidence>
<dbReference type="NCBIfam" id="NF037995">
    <property type="entry name" value="TRAP_S1"/>
    <property type="match status" value="1"/>
</dbReference>
<dbReference type="InterPro" id="IPR018389">
    <property type="entry name" value="DctP_fam"/>
</dbReference>
<organism evidence="3">
    <name type="scientific">Dictyoglomus thermophilum</name>
    <dbReference type="NCBI Taxonomy" id="14"/>
    <lineage>
        <taxon>Bacteria</taxon>
        <taxon>Pseudomonadati</taxon>
        <taxon>Dictyoglomota</taxon>
        <taxon>Dictyoglomia</taxon>
        <taxon>Dictyoglomales</taxon>
        <taxon>Dictyoglomaceae</taxon>
        <taxon>Dictyoglomus</taxon>
    </lineage>
</organism>
<dbReference type="CDD" id="cd13603">
    <property type="entry name" value="PBP2_TRAP_Siap_TeaA_like"/>
    <property type="match status" value="1"/>
</dbReference>
<keyword evidence="1 2" id="KW-0732">Signal</keyword>
<reference evidence="3" key="1">
    <citation type="journal article" date="2020" name="mSystems">
        <title>Genome- and Community-Level Interaction Insights into Carbon Utilization and Element Cycling Functions of Hydrothermarchaeota in Hydrothermal Sediment.</title>
        <authorList>
            <person name="Zhou Z."/>
            <person name="Liu Y."/>
            <person name="Xu W."/>
            <person name="Pan J."/>
            <person name="Luo Z.H."/>
            <person name="Li M."/>
        </authorList>
    </citation>
    <scope>NUCLEOTIDE SEQUENCE [LARGE SCALE GENOMIC DNA]</scope>
    <source>
        <strain evidence="3">SpSt-81</strain>
    </source>
</reference>
<feature type="signal peptide" evidence="2">
    <location>
        <begin position="1"/>
        <end position="22"/>
    </location>
</feature>
<name>A0A7C3RL67_DICTH</name>
<evidence type="ECO:0000256" key="1">
    <source>
        <dbReference type="ARBA" id="ARBA00022729"/>
    </source>
</evidence>
<evidence type="ECO:0000313" key="3">
    <source>
        <dbReference type="EMBL" id="HFX12697.1"/>
    </source>
</evidence>
<dbReference type="EMBL" id="DTIN01000008">
    <property type="protein sequence ID" value="HFX12697.1"/>
    <property type="molecule type" value="Genomic_DNA"/>
</dbReference>
<feature type="chain" id="PRO_5028092831" evidence="2">
    <location>
        <begin position="23"/>
        <end position="325"/>
    </location>
</feature>
<dbReference type="Pfam" id="PF03480">
    <property type="entry name" value="DctP"/>
    <property type="match status" value="1"/>
</dbReference>
<proteinExistence type="predicted"/>
<dbReference type="InterPro" id="IPR038404">
    <property type="entry name" value="TRAP_DctP_sf"/>
</dbReference>
<dbReference type="Gene3D" id="3.40.190.170">
    <property type="entry name" value="Bacterial extracellular solute-binding protein, family 7"/>
    <property type="match status" value="1"/>
</dbReference>
<accession>A0A7C3RL67</accession>
<comment type="caution">
    <text evidence="3">The sequence shown here is derived from an EMBL/GenBank/DDBJ whole genome shotgun (WGS) entry which is preliminary data.</text>
</comment>